<dbReference type="GO" id="GO:0004731">
    <property type="term" value="F:purine-nucleoside phosphorylase activity"/>
    <property type="evidence" value="ECO:0007669"/>
    <property type="project" value="UniProtKB-UniRule"/>
</dbReference>
<accession>A0A1X7LBT7</accession>
<comment type="similarity">
    <text evidence="3">Belongs to the nucleoside phosphorylase PpnP family.</text>
</comment>
<dbReference type="GO" id="GO:0009032">
    <property type="term" value="F:thymidine phosphorylase activity"/>
    <property type="evidence" value="ECO:0007669"/>
    <property type="project" value="RHEA"/>
</dbReference>
<sequence>MISSNEYFDGTVKSLGYTSAIGKSTIGVMEPGEYEFGTTAKETMKVVEGELIALLPGETEWKSYKAGTSFEVGANTSFKVKSIGQTSYLCQYE</sequence>
<keyword evidence="5" id="KW-1185">Reference proteome</keyword>
<evidence type="ECO:0000256" key="2">
    <source>
        <dbReference type="ARBA" id="ARBA00022679"/>
    </source>
</evidence>
<comment type="catalytic activity">
    <reaction evidence="3">
        <text>inosine + phosphate = alpha-D-ribose 1-phosphate + hypoxanthine</text>
        <dbReference type="Rhea" id="RHEA:27646"/>
        <dbReference type="ChEBI" id="CHEBI:17368"/>
        <dbReference type="ChEBI" id="CHEBI:17596"/>
        <dbReference type="ChEBI" id="CHEBI:43474"/>
        <dbReference type="ChEBI" id="CHEBI:57720"/>
        <dbReference type="EC" id="2.4.2.1"/>
    </reaction>
</comment>
<dbReference type="OrthoDB" id="9793848at2"/>
<dbReference type="GO" id="GO:0047975">
    <property type="term" value="F:guanosine phosphorylase activity"/>
    <property type="evidence" value="ECO:0007669"/>
    <property type="project" value="RHEA"/>
</dbReference>
<name>A0A1X7LBT7_9FLAO</name>
<evidence type="ECO:0000256" key="3">
    <source>
        <dbReference type="HAMAP-Rule" id="MF_01537"/>
    </source>
</evidence>
<dbReference type="HAMAP" id="MF_01537">
    <property type="entry name" value="Nucleos_phosphorylase_PpnP"/>
    <property type="match status" value="1"/>
</dbReference>
<comment type="function">
    <text evidence="3">Catalyzes the phosphorolysis of diverse nucleosides, yielding D-ribose 1-phosphate and the respective free bases. Can use uridine, adenosine, guanosine, cytidine, thymidine, inosine and xanthosine as substrates. Also catalyzes the reverse reactions.</text>
</comment>
<comment type="catalytic activity">
    <reaction evidence="3">
        <text>cytidine + phosphate = cytosine + alpha-D-ribose 1-phosphate</text>
        <dbReference type="Rhea" id="RHEA:52540"/>
        <dbReference type="ChEBI" id="CHEBI:16040"/>
        <dbReference type="ChEBI" id="CHEBI:17562"/>
        <dbReference type="ChEBI" id="CHEBI:43474"/>
        <dbReference type="ChEBI" id="CHEBI:57720"/>
        <dbReference type="EC" id="2.4.2.2"/>
    </reaction>
</comment>
<dbReference type="STRING" id="188872.SAMN03080602_04011"/>
<proteinExistence type="inferred from homology"/>
<dbReference type="FunFam" id="2.60.120.10:FF:000016">
    <property type="entry name" value="Pyrimidine/purine nucleoside phosphorylase"/>
    <property type="match status" value="1"/>
</dbReference>
<comment type="catalytic activity">
    <reaction evidence="3">
        <text>guanosine + phosphate = alpha-D-ribose 1-phosphate + guanine</text>
        <dbReference type="Rhea" id="RHEA:13233"/>
        <dbReference type="ChEBI" id="CHEBI:16235"/>
        <dbReference type="ChEBI" id="CHEBI:16750"/>
        <dbReference type="ChEBI" id="CHEBI:43474"/>
        <dbReference type="ChEBI" id="CHEBI:57720"/>
        <dbReference type="EC" id="2.4.2.1"/>
    </reaction>
</comment>
<keyword evidence="2 3" id="KW-0808">Transferase</keyword>
<dbReference type="GO" id="GO:0005829">
    <property type="term" value="C:cytosol"/>
    <property type="evidence" value="ECO:0007669"/>
    <property type="project" value="TreeGrafter"/>
</dbReference>
<protein>
    <recommendedName>
        <fullName evidence="3">Pyrimidine/purine nucleoside phosphorylase</fullName>
        <ecNumber evidence="3">2.4.2.1</ecNumber>
        <ecNumber evidence="3">2.4.2.2</ecNumber>
    </recommendedName>
    <alternativeName>
        <fullName evidence="3">Adenosine phosphorylase</fullName>
    </alternativeName>
    <alternativeName>
        <fullName evidence="3">Cytidine phosphorylase</fullName>
    </alternativeName>
    <alternativeName>
        <fullName evidence="3">Guanosine phosphorylase</fullName>
    </alternativeName>
    <alternativeName>
        <fullName evidence="3">Inosine phosphorylase</fullName>
    </alternativeName>
    <alternativeName>
        <fullName evidence="3">Thymidine phosphorylase</fullName>
    </alternativeName>
    <alternativeName>
        <fullName evidence="3">Uridine phosphorylase</fullName>
    </alternativeName>
    <alternativeName>
        <fullName evidence="3">Xanthosine phosphorylase</fullName>
    </alternativeName>
</protein>
<reference evidence="5" key="1">
    <citation type="submission" date="2017-04" db="EMBL/GenBank/DDBJ databases">
        <authorList>
            <person name="Varghese N."/>
            <person name="Submissions S."/>
        </authorList>
    </citation>
    <scope>NUCLEOTIDE SEQUENCE [LARGE SCALE GENOMIC DNA]</scope>
    <source>
        <strain evidence="5">DSM 19835</strain>
    </source>
</reference>
<dbReference type="InterPro" id="IPR014710">
    <property type="entry name" value="RmlC-like_jellyroll"/>
</dbReference>
<comment type="catalytic activity">
    <reaction evidence="3">
        <text>thymidine + phosphate = 2-deoxy-alpha-D-ribose 1-phosphate + thymine</text>
        <dbReference type="Rhea" id="RHEA:16037"/>
        <dbReference type="ChEBI" id="CHEBI:17748"/>
        <dbReference type="ChEBI" id="CHEBI:17821"/>
        <dbReference type="ChEBI" id="CHEBI:43474"/>
        <dbReference type="ChEBI" id="CHEBI:57259"/>
        <dbReference type="EC" id="2.4.2.2"/>
    </reaction>
</comment>
<dbReference type="SUPFAM" id="SSF51182">
    <property type="entry name" value="RmlC-like cupins"/>
    <property type="match status" value="1"/>
</dbReference>
<dbReference type="EC" id="2.4.2.2" evidence="3"/>
<comment type="catalytic activity">
    <reaction evidence="3">
        <text>xanthosine + phosphate = alpha-D-ribose 1-phosphate + xanthine</text>
        <dbReference type="Rhea" id="RHEA:27638"/>
        <dbReference type="ChEBI" id="CHEBI:17712"/>
        <dbReference type="ChEBI" id="CHEBI:18107"/>
        <dbReference type="ChEBI" id="CHEBI:43474"/>
        <dbReference type="ChEBI" id="CHEBI:57720"/>
        <dbReference type="EC" id="2.4.2.1"/>
    </reaction>
</comment>
<dbReference type="InterPro" id="IPR009664">
    <property type="entry name" value="Ppnp"/>
</dbReference>
<evidence type="ECO:0000313" key="4">
    <source>
        <dbReference type="EMBL" id="SMG50639.1"/>
    </source>
</evidence>
<dbReference type="PANTHER" id="PTHR36540">
    <property type="entry name" value="PYRIMIDINE/PURINE NUCLEOSIDE PHOSPHORYLASE"/>
    <property type="match status" value="1"/>
</dbReference>
<dbReference type="EC" id="2.4.2.1" evidence="3"/>
<evidence type="ECO:0000313" key="5">
    <source>
        <dbReference type="Proteomes" id="UP000193420"/>
    </source>
</evidence>
<dbReference type="PANTHER" id="PTHR36540:SF1">
    <property type="entry name" value="PYRIMIDINE_PURINE NUCLEOSIDE PHOSPHORYLASE"/>
    <property type="match status" value="1"/>
</dbReference>
<dbReference type="AlphaFoldDB" id="A0A1X7LBT7"/>
<dbReference type="CDD" id="cd20296">
    <property type="entry name" value="cupin_PpnP-like"/>
    <property type="match status" value="1"/>
</dbReference>
<evidence type="ECO:0000256" key="1">
    <source>
        <dbReference type="ARBA" id="ARBA00022676"/>
    </source>
</evidence>
<dbReference type="Gene3D" id="2.60.120.10">
    <property type="entry name" value="Jelly Rolls"/>
    <property type="match status" value="1"/>
</dbReference>
<comment type="catalytic activity">
    <reaction evidence="3">
        <text>uridine + phosphate = alpha-D-ribose 1-phosphate + uracil</text>
        <dbReference type="Rhea" id="RHEA:24388"/>
        <dbReference type="ChEBI" id="CHEBI:16704"/>
        <dbReference type="ChEBI" id="CHEBI:17568"/>
        <dbReference type="ChEBI" id="CHEBI:43474"/>
        <dbReference type="ChEBI" id="CHEBI:57720"/>
        <dbReference type="EC" id="2.4.2.2"/>
    </reaction>
</comment>
<dbReference type="InterPro" id="IPR011051">
    <property type="entry name" value="RmlC_Cupin_sf"/>
</dbReference>
<comment type="catalytic activity">
    <reaction evidence="3">
        <text>adenosine + phosphate = alpha-D-ribose 1-phosphate + adenine</text>
        <dbReference type="Rhea" id="RHEA:27642"/>
        <dbReference type="ChEBI" id="CHEBI:16335"/>
        <dbReference type="ChEBI" id="CHEBI:16708"/>
        <dbReference type="ChEBI" id="CHEBI:43474"/>
        <dbReference type="ChEBI" id="CHEBI:57720"/>
        <dbReference type="EC" id="2.4.2.1"/>
    </reaction>
</comment>
<gene>
    <name evidence="3" type="primary">ppnP</name>
    <name evidence="4" type="ORF">SAMN03080602_04011</name>
</gene>
<comment type="catalytic activity">
    <reaction evidence="3">
        <text>a purine D-ribonucleoside + phosphate = a purine nucleobase + alpha-D-ribose 1-phosphate</text>
        <dbReference type="Rhea" id="RHEA:19805"/>
        <dbReference type="ChEBI" id="CHEBI:26386"/>
        <dbReference type="ChEBI" id="CHEBI:43474"/>
        <dbReference type="ChEBI" id="CHEBI:57720"/>
        <dbReference type="ChEBI" id="CHEBI:142355"/>
        <dbReference type="EC" id="2.4.2.1"/>
    </reaction>
</comment>
<organism evidence="4 5">
    <name type="scientific">Arenibacter troitsensis</name>
    <dbReference type="NCBI Taxonomy" id="188872"/>
    <lineage>
        <taxon>Bacteria</taxon>
        <taxon>Pseudomonadati</taxon>
        <taxon>Bacteroidota</taxon>
        <taxon>Flavobacteriia</taxon>
        <taxon>Flavobacteriales</taxon>
        <taxon>Flavobacteriaceae</taxon>
        <taxon>Arenibacter</taxon>
    </lineage>
</organism>
<dbReference type="Proteomes" id="UP000193420">
    <property type="component" value="Unassembled WGS sequence"/>
</dbReference>
<dbReference type="EMBL" id="FXAO01000011">
    <property type="protein sequence ID" value="SMG50639.1"/>
    <property type="molecule type" value="Genomic_DNA"/>
</dbReference>
<dbReference type="Pfam" id="PF06865">
    <property type="entry name" value="Ppnp"/>
    <property type="match status" value="1"/>
</dbReference>
<dbReference type="RefSeq" id="WP_085500683.1">
    <property type="nucleotide sequence ID" value="NZ_FXAO01000011.1"/>
</dbReference>
<keyword evidence="1 3" id="KW-0328">Glycosyltransferase</keyword>
<dbReference type="GO" id="GO:0004850">
    <property type="term" value="F:uridine phosphorylase activity"/>
    <property type="evidence" value="ECO:0007669"/>
    <property type="project" value="RHEA"/>
</dbReference>